<feature type="region of interest" description="Disordered" evidence="1">
    <location>
        <begin position="64"/>
        <end position="99"/>
    </location>
</feature>
<reference evidence="3" key="1">
    <citation type="submission" date="2025-08" db="UniProtKB">
        <authorList>
            <consortium name="RefSeq"/>
        </authorList>
    </citation>
    <scope>IDENTIFICATION</scope>
</reference>
<dbReference type="OrthoDB" id="9681738at2759"/>
<accession>A0A8B6ZI64</accession>
<name>A0A8B6ZI64_ORYAF</name>
<evidence type="ECO:0000256" key="1">
    <source>
        <dbReference type="SAM" id="MobiDB-lite"/>
    </source>
</evidence>
<organism evidence="2 3">
    <name type="scientific">Orycteropus afer afer</name>
    <dbReference type="NCBI Taxonomy" id="1230840"/>
    <lineage>
        <taxon>Eukaryota</taxon>
        <taxon>Metazoa</taxon>
        <taxon>Chordata</taxon>
        <taxon>Craniata</taxon>
        <taxon>Vertebrata</taxon>
        <taxon>Euteleostomi</taxon>
        <taxon>Mammalia</taxon>
        <taxon>Eutheria</taxon>
        <taxon>Afrotheria</taxon>
        <taxon>Tubulidentata</taxon>
        <taxon>Orycteropodidae</taxon>
        <taxon>Orycteropus</taxon>
    </lineage>
</organism>
<dbReference type="Proteomes" id="UP000694850">
    <property type="component" value="Unplaced"/>
</dbReference>
<dbReference type="PANTHER" id="PTHR16445">
    <property type="entry name" value="SIMILAR TO HYPOTHETICAL PROTEIN FLJ20010"/>
    <property type="match status" value="1"/>
</dbReference>
<dbReference type="InterPro" id="IPR031487">
    <property type="entry name" value="DUF4687"/>
</dbReference>
<sequence length="131" mass="14172">MTLNCVSLCAGDQGYGLAYRSAHADLSPSDFALAMVSGDNFFMTRPGVLYPGPVPEQIVRPSVPMESRRVNGGGRSSARFIKGREPHGRNRGRQGRFSPYPAPAVKLDLLRSVLQQRLRAHGGVVVARIPA</sequence>
<keyword evidence="2" id="KW-1185">Reference proteome</keyword>
<gene>
    <name evidence="3" type="primary">CUNH11orf71</name>
</gene>
<evidence type="ECO:0000313" key="2">
    <source>
        <dbReference type="Proteomes" id="UP000694850"/>
    </source>
</evidence>
<dbReference type="AlphaFoldDB" id="A0A8B6ZI64"/>
<dbReference type="PANTHER" id="PTHR16445:SF0">
    <property type="entry name" value="GENE 5617-RELATED"/>
    <property type="match status" value="1"/>
</dbReference>
<evidence type="ECO:0000313" key="3">
    <source>
        <dbReference type="RefSeq" id="XP_007934792.1"/>
    </source>
</evidence>
<proteinExistence type="predicted"/>
<protein>
    <submittedName>
        <fullName evidence="3">Uncharacterized protein C11orf71 homolog</fullName>
    </submittedName>
</protein>
<dbReference type="Pfam" id="PF15747">
    <property type="entry name" value="DUF4687"/>
    <property type="match status" value="1"/>
</dbReference>
<dbReference type="RefSeq" id="XP_007934792.1">
    <property type="nucleotide sequence ID" value="XM_007936601.1"/>
</dbReference>